<organism evidence="3 4">
    <name type="scientific">Paenibacillus mellifer</name>
    <dbReference type="NCBI Taxonomy" id="2937794"/>
    <lineage>
        <taxon>Bacteria</taxon>
        <taxon>Bacillati</taxon>
        <taxon>Bacillota</taxon>
        <taxon>Bacilli</taxon>
        <taxon>Bacillales</taxon>
        <taxon>Paenibacillaceae</taxon>
        <taxon>Paenibacillus</taxon>
    </lineage>
</organism>
<feature type="transmembrane region" description="Helical" evidence="1">
    <location>
        <begin position="44"/>
        <end position="64"/>
    </location>
</feature>
<feature type="transmembrane region" description="Helical" evidence="1">
    <location>
        <begin position="140"/>
        <end position="163"/>
    </location>
</feature>
<feature type="transmembrane region" description="Helical" evidence="1">
    <location>
        <begin position="175"/>
        <end position="197"/>
    </location>
</feature>
<dbReference type="PIRSF" id="PIRSF031578">
    <property type="entry name" value="Uncharacterised_Vanz_RDD-cont"/>
    <property type="match status" value="1"/>
</dbReference>
<evidence type="ECO:0000259" key="2">
    <source>
        <dbReference type="Pfam" id="PF04892"/>
    </source>
</evidence>
<keyword evidence="1" id="KW-0472">Membrane</keyword>
<evidence type="ECO:0000313" key="3">
    <source>
        <dbReference type="EMBL" id="MCK8487652.1"/>
    </source>
</evidence>
<gene>
    <name evidence="3" type="ORF">M0651_10750</name>
</gene>
<keyword evidence="1" id="KW-0812">Transmembrane</keyword>
<dbReference type="InterPro" id="IPR053150">
    <property type="entry name" value="Teicoplanin_resist-assoc"/>
</dbReference>
<evidence type="ECO:0000313" key="4">
    <source>
        <dbReference type="Proteomes" id="UP001139534"/>
    </source>
</evidence>
<feature type="transmembrane region" description="Helical" evidence="1">
    <location>
        <begin position="111"/>
        <end position="133"/>
    </location>
</feature>
<name>A0A9X2BQA2_9BACL</name>
<dbReference type="PANTHER" id="PTHR36834">
    <property type="entry name" value="MEMBRANE PROTEIN-RELATED"/>
    <property type="match status" value="1"/>
</dbReference>
<feature type="domain" description="VanZ-like" evidence="2">
    <location>
        <begin position="49"/>
        <end position="192"/>
    </location>
</feature>
<feature type="transmembrane region" description="Helical" evidence="1">
    <location>
        <begin position="244"/>
        <end position="261"/>
    </location>
</feature>
<dbReference type="Pfam" id="PF04892">
    <property type="entry name" value="VanZ"/>
    <property type="match status" value="1"/>
</dbReference>
<dbReference type="AlphaFoldDB" id="A0A9X2BQA2"/>
<dbReference type="Proteomes" id="UP001139534">
    <property type="component" value="Unassembled WGS sequence"/>
</dbReference>
<comment type="caution">
    <text evidence="3">The sequence shown here is derived from an EMBL/GenBank/DDBJ whole genome shotgun (WGS) entry which is preliminary data.</text>
</comment>
<reference evidence="3" key="1">
    <citation type="submission" date="2022-04" db="EMBL/GenBank/DDBJ databases">
        <authorList>
            <person name="Seo M.-J."/>
        </authorList>
    </citation>
    <scope>NUCLEOTIDE SEQUENCE</scope>
    <source>
        <strain evidence="3">MBLB2552</strain>
    </source>
</reference>
<dbReference type="RefSeq" id="WP_248551747.1">
    <property type="nucleotide sequence ID" value="NZ_JALPRK010000008.1"/>
</dbReference>
<proteinExistence type="predicted"/>
<keyword evidence="4" id="KW-1185">Reference proteome</keyword>
<protein>
    <submittedName>
        <fullName evidence="3">VanZ family protein</fullName>
    </submittedName>
</protein>
<feature type="transmembrane region" description="Helical" evidence="1">
    <location>
        <begin position="6"/>
        <end position="32"/>
    </location>
</feature>
<feature type="transmembrane region" description="Helical" evidence="1">
    <location>
        <begin position="306"/>
        <end position="324"/>
    </location>
</feature>
<dbReference type="PANTHER" id="PTHR36834:SF1">
    <property type="entry name" value="INTEGRAL MEMBRANE PROTEIN"/>
    <property type="match status" value="1"/>
</dbReference>
<evidence type="ECO:0000256" key="1">
    <source>
        <dbReference type="SAM" id="Phobius"/>
    </source>
</evidence>
<feature type="transmembrane region" description="Helical" evidence="1">
    <location>
        <begin position="344"/>
        <end position="362"/>
    </location>
</feature>
<dbReference type="InterPro" id="IPR021192">
    <property type="entry name" value="UCP031578_Vanz/RDD"/>
</dbReference>
<keyword evidence="1" id="KW-1133">Transmembrane helix</keyword>
<feature type="transmembrane region" description="Helical" evidence="1">
    <location>
        <begin position="218"/>
        <end position="238"/>
    </location>
</feature>
<dbReference type="InterPro" id="IPR006976">
    <property type="entry name" value="VanZ-like"/>
</dbReference>
<accession>A0A9X2BQA2</accession>
<dbReference type="EMBL" id="JALPRK010000008">
    <property type="protein sequence ID" value="MCK8487652.1"/>
    <property type="molecule type" value="Genomic_DNA"/>
</dbReference>
<sequence>MLANYLFPITYAFGAFPIVALLFTLPFLVVQYRRHGYVNKVRAFVLYLFLLYLMNALFLVMLPLPASRHNLPLSDGALQLIPFHFIQDIVKETAIVQGEPSTYWRVLKERAFLQVIFNVALTVPFGMLIRYYFRSGPITSLILSFLLSLLIEVTQLTGIFGIYDHPYRLFDVDDLMSNTLGGMIGFLLAVWLSRYLPRIEHLDRGVDLATKRVTYTRRGLALFFDYLLWGILMTVIYRLGITEAYFVSTGLYFMLIPYLTGGKTPGKWMVRIQLVGLPTDEGDRKPEGSLAAAVLRYLSAAKGERLTVGLLTLIVRYGLLYWGVLGLNRLLVFPPDDMPSLFRVLLALVVLAVNLGFFIHVAKRFFRKEPLLFYEKISRTGHAIMLRETDVASKRQRKQERRRSGR</sequence>